<dbReference type="eggNOG" id="COG1399">
    <property type="taxonomic scope" value="Bacteria"/>
</dbReference>
<dbReference type="RefSeq" id="WP_009195534.1">
    <property type="nucleotide sequence ID" value="NZ_AODQ01000048.1"/>
</dbReference>
<protein>
    <submittedName>
        <fullName evidence="2">Putative ACR</fullName>
    </submittedName>
</protein>
<proteinExistence type="predicted"/>
<keyword evidence="3" id="KW-1185">Reference proteome</keyword>
<dbReference type="OrthoDB" id="1524821at2"/>
<feature type="region of interest" description="Disordered" evidence="1">
    <location>
        <begin position="133"/>
        <end position="189"/>
    </location>
</feature>
<accession>M7NWA2</accession>
<feature type="compositionally biased region" description="Basic and acidic residues" evidence="1">
    <location>
        <begin position="176"/>
        <end position="189"/>
    </location>
</feature>
<reference evidence="2 3" key="1">
    <citation type="journal article" date="2013" name="Genome Announc.">
        <title>Draft Genome Sequence of Cesiribacter andamanensis Strain AMV16T, Isolated from a Soil Sample from a Mud Volcano in the Andaman Islands, India.</title>
        <authorList>
            <person name="Shivaji S."/>
            <person name="Ara S."/>
            <person name="Begum Z."/>
            <person name="Srinivas T.N."/>
            <person name="Singh A."/>
            <person name="Kumar Pinnaka A."/>
        </authorList>
    </citation>
    <scope>NUCLEOTIDE SEQUENCE [LARGE SCALE GENOMIC DNA]</scope>
    <source>
        <strain evidence="2 3">AMV16</strain>
    </source>
</reference>
<dbReference type="Pfam" id="PF02620">
    <property type="entry name" value="YceD"/>
    <property type="match status" value="1"/>
</dbReference>
<dbReference type="STRING" id="1279009.ADICEAN_02141"/>
<feature type="compositionally biased region" description="Acidic residues" evidence="1">
    <location>
        <begin position="142"/>
        <end position="151"/>
    </location>
</feature>
<evidence type="ECO:0000313" key="2">
    <source>
        <dbReference type="EMBL" id="EMR02724.1"/>
    </source>
</evidence>
<dbReference type="AlphaFoldDB" id="M7NWA2"/>
<dbReference type="InterPro" id="IPR003772">
    <property type="entry name" value="YceD"/>
</dbReference>
<dbReference type="Proteomes" id="UP000011910">
    <property type="component" value="Unassembled WGS sequence"/>
</dbReference>
<sequence length="189" mass="21531">MRSKKTLELYDIDVFRLSNGEHLYEMPINDEFFSLFEWGLIEKGSGTANILLRKSETMMTVDADVNGEVELVCDRSLETFSHPVSLHEVLYIKYGETEEALEDDLLVITRNTQKINLAQFLYEIIGASLPMKKIHPDHRRDDDDDPEDDGEGTLVYSSDADPSAADEEEESGDAATDPRWDILKNLRDN</sequence>
<evidence type="ECO:0000313" key="3">
    <source>
        <dbReference type="Proteomes" id="UP000011910"/>
    </source>
</evidence>
<name>M7NWA2_9BACT</name>
<organism evidence="2 3">
    <name type="scientific">Cesiribacter andamanensis AMV16</name>
    <dbReference type="NCBI Taxonomy" id="1279009"/>
    <lineage>
        <taxon>Bacteria</taxon>
        <taxon>Pseudomonadati</taxon>
        <taxon>Bacteroidota</taxon>
        <taxon>Cytophagia</taxon>
        <taxon>Cytophagales</taxon>
        <taxon>Cesiribacteraceae</taxon>
        <taxon>Cesiribacter</taxon>
    </lineage>
</organism>
<dbReference type="EMBL" id="AODQ01000048">
    <property type="protein sequence ID" value="EMR02724.1"/>
    <property type="molecule type" value="Genomic_DNA"/>
</dbReference>
<gene>
    <name evidence="2" type="ORF">ADICEAN_02141</name>
</gene>
<evidence type="ECO:0000256" key="1">
    <source>
        <dbReference type="SAM" id="MobiDB-lite"/>
    </source>
</evidence>
<comment type="caution">
    <text evidence="2">The sequence shown here is derived from an EMBL/GenBank/DDBJ whole genome shotgun (WGS) entry which is preliminary data.</text>
</comment>